<evidence type="ECO:0000313" key="3">
    <source>
        <dbReference type="EMBL" id="PJO67527.1"/>
    </source>
</evidence>
<name>A0A069B0U0_BURPE</name>
<dbReference type="OMA" id="PFINGNA"/>
<dbReference type="RefSeq" id="WP_004524439.1">
    <property type="nucleotide sequence ID" value="NZ_AP028073.1"/>
</dbReference>
<dbReference type="AlphaFoldDB" id="A0A069B0U0"/>
<feature type="transmembrane region" description="Helical" evidence="1">
    <location>
        <begin position="54"/>
        <end position="74"/>
    </location>
</feature>
<feature type="transmembrane region" description="Helical" evidence="1">
    <location>
        <begin position="29"/>
        <end position="47"/>
    </location>
</feature>
<sequence length="114" mass="11489">MAEPNTSSAAALFAAVGLAGIAPGVDGDALIGAFAGAALVVVTSKDLGLAKRAAYMLISLVMGYLAAPEIIHAVPIRSTGVAAFFAAALVIAVTLTLIERVKGMDLFALFRKGD</sequence>
<organism evidence="2 4">
    <name type="scientific">Burkholderia pseudomallei</name>
    <name type="common">Pseudomonas pseudomallei</name>
    <dbReference type="NCBI Taxonomy" id="28450"/>
    <lineage>
        <taxon>Bacteria</taxon>
        <taxon>Pseudomonadati</taxon>
        <taxon>Pseudomonadota</taxon>
        <taxon>Betaproteobacteria</taxon>
        <taxon>Burkholderiales</taxon>
        <taxon>Burkholderiaceae</taxon>
        <taxon>Burkholderia</taxon>
        <taxon>pseudomallei group</taxon>
    </lineage>
</organism>
<proteinExistence type="predicted"/>
<protein>
    <submittedName>
        <fullName evidence="2">Membrane protein</fullName>
    </submittedName>
</protein>
<comment type="caution">
    <text evidence="2">The sequence shown here is derived from an EMBL/GenBank/DDBJ whole genome shotgun (WGS) entry which is preliminary data.</text>
</comment>
<evidence type="ECO:0000313" key="4">
    <source>
        <dbReference type="Proteomes" id="UP000030475"/>
    </source>
</evidence>
<dbReference type="Proteomes" id="UP000030475">
    <property type="component" value="Unassembled WGS sequence"/>
</dbReference>
<dbReference type="InterPro" id="IPR032637">
    <property type="entry name" value="Phage_holin-like"/>
</dbReference>
<dbReference type="Pfam" id="PF16931">
    <property type="entry name" value="Phage_holin_8"/>
    <property type="match status" value="1"/>
</dbReference>
<accession>A0A089FJ24</accession>
<gene>
    <name evidence="3" type="ORF">CWD88_03590</name>
    <name evidence="2" type="ORF">Y036_2094</name>
</gene>
<evidence type="ECO:0000313" key="5">
    <source>
        <dbReference type="Proteomes" id="UP000231878"/>
    </source>
</evidence>
<keyword evidence="1" id="KW-0812">Transmembrane</keyword>
<dbReference type="EMBL" id="PHRB01000002">
    <property type="protein sequence ID" value="PJO67527.1"/>
    <property type="molecule type" value="Genomic_DNA"/>
</dbReference>
<keyword evidence="1" id="KW-1133">Transmembrane helix</keyword>
<dbReference type="EMBL" id="JQIM01000010">
    <property type="protein sequence ID" value="KGX05776.1"/>
    <property type="molecule type" value="Genomic_DNA"/>
</dbReference>
<keyword evidence="1" id="KW-0472">Membrane</keyword>
<evidence type="ECO:0000256" key="1">
    <source>
        <dbReference type="SAM" id="Phobius"/>
    </source>
</evidence>
<reference evidence="3 5" key="2">
    <citation type="submission" date="2017-11" db="EMBL/GenBank/DDBJ databases">
        <title>Molecular characterization of Burkholderia pseudomallei and closely related isolates from Vietnam.</title>
        <authorList>
            <person name="Ustinov D.V."/>
            <person name="Antonov A.S."/>
            <person name="Avdusheva E.F."/>
            <person name="Shpak I.M."/>
            <person name="Zakharova I.B."/>
            <person name="Thi L.A."/>
            <person name="Teteryatnikova N."/>
            <person name="Lopasteyskaya Y.A."/>
            <person name="Kuzyutina J.A."/>
            <person name="Ngo T.N."/>
            <person name="Victorov D.V."/>
        </authorList>
    </citation>
    <scope>NUCLEOTIDE SEQUENCE [LARGE SCALE GENOMIC DNA]</scope>
    <source>
        <strain evidence="3 5">V1512</strain>
    </source>
</reference>
<accession>A0A069B0U0</accession>
<dbReference type="Proteomes" id="UP000231878">
    <property type="component" value="Unassembled WGS sequence"/>
</dbReference>
<dbReference type="GeneID" id="45118795"/>
<reference evidence="2 4" key="1">
    <citation type="submission" date="2014-08" db="EMBL/GenBank/DDBJ databases">
        <authorList>
            <person name="Bunnell A."/>
            <person name="Chain P.S."/>
            <person name="Chertkov O."/>
            <person name="Currie B.J."/>
            <person name="Daligault H.E."/>
            <person name="Davenport K.W."/>
            <person name="Davis C."/>
            <person name="Gleasner C.D."/>
            <person name="Johnson S.L."/>
            <person name="Kaestli M."/>
            <person name="Koren S."/>
            <person name="Kunde Y.A."/>
            <person name="Mayo M."/>
            <person name="McMurry K.K."/>
            <person name="Price E.P."/>
            <person name="Reitenga K.G."/>
            <person name="Robison R."/>
            <person name="Rosovitz M.J."/>
            <person name="Sarovich D.S."/>
            <person name="Teshima H."/>
        </authorList>
    </citation>
    <scope>NUCLEOTIDE SEQUENCE [LARGE SCALE GENOMIC DNA]</scope>
    <source>
        <strain evidence="2 4">MSHR44</strain>
    </source>
</reference>
<dbReference type="OrthoDB" id="7067196at2"/>
<evidence type="ECO:0000313" key="2">
    <source>
        <dbReference type="EMBL" id="KGX05776.1"/>
    </source>
</evidence>
<feature type="transmembrane region" description="Helical" evidence="1">
    <location>
        <begin position="80"/>
        <end position="98"/>
    </location>
</feature>